<dbReference type="InterPro" id="IPR035899">
    <property type="entry name" value="DBL_dom_sf"/>
</dbReference>
<dbReference type="Proteomes" id="UP001239994">
    <property type="component" value="Unassembled WGS sequence"/>
</dbReference>
<reference evidence="4" key="1">
    <citation type="submission" date="2023-03" db="EMBL/GenBank/DDBJ databases">
        <title>Electrophorus voltai genome.</title>
        <authorList>
            <person name="Bian C."/>
        </authorList>
    </citation>
    <scope>NUCLEOTIDE SEQUENCE</scope>
    <source>
        <strain evidence="4">CB-2022</strain>
        <tissue evidence="4">Muscle</tissue>
    </source>
</reference>
<dbReference type="InterPro" id="IPR042987">
    <property type="entry name" value="ARHGEF39"/>
</dbReference>
<evidence type="ECO:0000313" key="5">
    <source>
        <dbReference type="Proteomes" id="UP001239994"/>
    </source>
</evidence>
<dbReference type="InterPro" id="IPR000219">
    <property type="entry name" value="DH_dom"/>
</dbReference>
<evidence type="ECO:0000313" key="4">
    <source>
        <dbReference type="EMBL" id="KAK1790426.1"/>
    </source>
</evidence>
<feature type="compositionally biased region" description="Low complexity" evidence="2">
    <location>
        <begin position="462"/>
        <end position="481"/>
    </location>
</feature>
<dbReference type="InterPro" id="IPR011993">
    <property type="entry name" value="PH-like_dom_sf"/>
</dbReference>
<dbReference type="SMART" id="SM00233">
    <property type="entry name" value="PH"/>
    <property type="match status" value="1"/>
</dbReference>
<dbReference type="SUPFAM" id="SSF50729">
    <property type="entry name" value="PH domain-like"/>
    <property type="match status" value="1"/>
</dbReference>
<comment type="caution">
    <text evidence="4">The sequence shown here is derived from an EMBL/GenBank/DDBJ whole genome shotgun (WGS) entry which is preliminary data.</text>
</comment>
<proteinExistence type="predicted"/>
<dbReference type="PANTHER" id="PTHR47056:SF1">
    <property type="entry name" value="RHO GUANINE NUCLEOTIDE EXCHANGE FACTOR 39"/>
    <property type="match status" value="1"/>
</dbReference>
<dbReference type="PROSITE" id="PS50010">
    <property type="entry name" value="DH_2"/>
    <property type="match status" value="1"/>
</dbReference>
<feature type="coiled-coil region" evidence="1">
    <location>
        <begin position="59"/>
        <end position="86"/>
    </location>
</feature>
<feature type="non-terminal residue" evidence="4">
    <location>
        <position position="1"/>
    </location>
</feature>
<keyword evidence="1" id="KW-0175">Coiled coil</keyword>
<dbReference type="EMBL" id="JAROKS010000021">
    <property type="protein sequence ID" value="KAK1790426.1"/>
    <property type="molecule type" value="Genomic_DNA"/>
</dbReference>
<dbReference type="InterPro" id="IPR001849">
    <property type="entry name" value="PH_domain"/>
</dbReference>
<evidence type="ECO:0000256" key="2">
    <source>
        <dbReference type="SAM" id="MobiDB-lite"/>
    </source>
</evidence>
<organism evidence="4 5">
    <name type="scientific">Electrophorus voltai</name>
    <dbReference type="NCBI Taxonomy" id="2609070"/>
    <lineage>
        <taxon>Eukaryota</taxon>
        <taxon>Metazoa</taxon>
        <taxon>Chordata</taxon>
        <taxon>Craniata</taxon>
        <taxon>Vertebrata</taxon>
        <taxon>Euteleostomi</taxon>
        <taxon>Actinopterygii</taxon>
        <taxon>Neopterygii</taxon>
        <taxon>Teleostei</taxon>
        <taxon>Ostariophysi</taxon>
        <taxon>Gymnotiformes</taxon>
        <taxon>Gymnotoidei</taxon>
        <taxon>Gymnotidae</taxon>
        <taxon>Electrophorus</taxon>
    </lineage>
</organism>
<evidence type="ECO:0000259" key="3">
    <source>
        <dbReference type="PROSITE" id="PS50010"/>
    </source>
</evidence>
<dbReference type="CDD" id="cd00160">
    <property type="entry name" value="RhoGEF"/>
    <property type="match status" value="1"/>
</dbReference>
<dbReference type="SUPFAM" id="SSF48065">
    <property type="entry name" value="DBL homology domain (DH-domain)"/>
    <property type="match status" value="1"/>
</dbReference>
<sequence>MQVRMGVRSSQQLQVPVAFMRVSVPHRQLGANLIDTHKTQPSHGCVMSCALSPSAAAGVRSVQQQRERWERKRRRVGRELVQSEQRYCEQLDLVATVFAVCKYFVEILKAKGTLRQDIRESIFSSIKSIHLVNQTLLAHLEEGNVGLGFEQFCPHLHFYITYVDNFQTAKKVLMMQLKKNKAFRRFKKLQESRPEFHKQQLEDLLPLPLQRIQQYKHFLRDLTENTSPDNPEFQQLSSAVAAVSEVAQRIQDNARSHENHLQLRRVQKLLKGRTTRLLAPGRWYIREGCLKMVPSKGTEAKPKMFFLFSDILVQAKLCSSIHPTNGNKFTCQRVYPLRECTVDKVFGHTKSQGGLISLTFAQAKLLLMSSDQENINDWYRSLCLAIGCVHQFPKKVCGRVGIKTENLSVAHKQLKSKTTVVHRREELLRTPLRIAADGQNGQVASPPAARRKRPMVREAGTESSEGPSSSCSSQPPAAESANGASKRMKLSEAPTARQAFRAPRSDAQLRFHCENRVVVKRWLNVSQVAEVL</sequence>
<dbReference type="GO" id="GO:0005085">
    <property type="term" value="F:guanyl-nucleotide exchange factor activity"/>
    <property type="evidence" value="ECO:0007669"/>
    <property type="project" value="InterPro"/>
</dbReference>
<feature type="region of interest" description="Disordered" evidence="2">
    <location>
        <begin position="431"/>
        <end position="501"/>
    </location>
</feature>
<dbReference type="SMART" id="SM00325">
    <property type="entry name" value="RhoGEF"/>
    <property type="match status" value="1"/>
</dbReference>
<gene>
    <name evidence="4" type="ORF">P4O66_014328</name>
</gene>
<dbReference type="Gene3D" id="2.30.29.30">
    <property type="entry name" value="Pleckstrin-homology domain (PH domain)/Phosphotyrosine-binding domain (PTB)"/>
    <property type="match status" value="1"/>
</dbReference>
<dbReference type="GO" id="GO:0005886">
    <property type="term" value="C:plasma membrane"/>
    <property type="evidence" value="ECO:0007669"/>
    <property type="project" value="TreeGrafter"/>
</dbReference>
<name>A0AAD9DQK7_9TELE</name>
<feature type="domain" description="DH" evidence="3">
    <location>
        <begin position="72"/>
        <end position="253"/>
    </location>
</feature>
<dbReference type="Pfam" id="PF00621">
    <property type="entry name" value="RhoGEF"/>
    <property type="match status" value="1"/>
</dbReference>
<keyword evidence="5" id="KW-1185">Reference proteome</keyword>
<dbReference type="GO" id="GO:0030335">
    <property type="term" value="P:positive regulation of cell migration"/>
    <property type="evidence" value="ECO:0007669"/>
    <property type="project" value="TreeGrafter"/>
</dbReference>
<protein>
    <recommendedName>
        <fullName evidence="3">DH domain-containing protein</fullName>
    </recommendedName>
</protein>
<evidence type="ECO:0000256" key="1">
    <source>
        <dbReference type="SAM" id="Coils"/>
    </source>
</evidence>
<dbReference type="Gene3D" id="1.20.900.10">
    <property type="entry name" value="Dbl homology (DH) domain"/>
    <property type="match status" value="1"/>
</dbReference>
<accession>A0AAD9DQK7</accession>
<dbReference type="AlphaFoldDB" id="A0AAD9DQK7"/>
<dbReference type="PANTHER" id="PTHR47056">
    <property type="entry name" value="RHO GUANINE NUCLEOTIDE EXCHANGE FACTOR 39"/>
    <property type="match status" value="1"/>
</dbReference>